<dbReference type="InterPro" id="IPR023753">
    <property type="entry name" value="FAD/NAD-binding_dom"/>
</dbReference>
<protein>
    <submittedName>
        <fullName evidence="9">NAD(P)/FAD-dependent oxidoreductase</fullName>
    </submittedName>
</protein>
<comment type="similarity">
    <text evidence="2">Belongs to the class-I pyridine nucleotide-disulfide oxidoreductase family.</text>
</comment>
<comment type="cofactor">
    <cofactor evidence="1">
        <name>FAD</name>
        <dbReference type="ChEBI" id="CHEBI:57692"/>
    </cofactor>
</comment>
<dbReference type="PANTHER" id="PTHR22912:SF151">
    <property type="entry name" value="DIHYDROLIPOYL DEHYDROGENASE, MITOCHONDRIAL"/>
    <property type="match status" value="1"/>
</dbReference>
<dbReference type="AlphaFoldDB" id="A0A7C2VGU1"/>
<dbReference type="PANTHER" id="PTHR22912">
    <property type="entry name" value="DISULFIDE OXIDOREDUCTASE"/>
    <property type="match status" value="1"/>
</dbReference>
<evidence type="ECO:0000256" key="4">
    <source>
        <dbReference type="ARBA" id="ARBA00022827"/>
    </source>
</evidence>
<dbReference type="PRINTS" id="PR00411">
    <property type="entry name" value="PNDRDTASEI"/>
</dbReference>
<evidence type="ECO:0000256" key="5">
    <source>
        <dbReference type="ARBA" id="ARBA00023002"/>
    </source>
</evidence>
<evidence type="ECO:0000256" key="2">
    <source>
        <dbReference type="ARBA" id="ARBA00007532"/>
    </source>
</evidence>
<evidence type="ECO:0000256" key="1">
    <source>
        <dbReference type="ARBA" id="ARBA00001974"/>
    </source>
</evidence>
<keyword evidence="3" id="KW-0285">Flavoprotein</keyword>
<reference evidence="9" key="1">
    <citation type="journal article" date="2020" name="mSystems">
        <title>Genome- and Community-Level Interaction Insights into Carbon Utilization and Element Cycling Functions of Hydrothermarchaeota in Hydrothermal Sediment.</title>
        <authorList>
            <person name="Zhou Z."/>
            <person name="Liu Y."/>
            <person name="Xu W."/>
            <person name="Pan J."/>
            <person name="Luo Z.H."/>
            <person name="Li M."/>
        </authorList>
    </citation>
    <scope>NUCLEOTIDE SEQUENCE [LARGE SCALE GENOMIC DNA]</scope>
    <source>
        <strain evidence="9">SpSt-132</strain>
    </source>
</reference>
<keyword evidence="7" id="KW-0676">Redox-active center</keyword>
<name>A0A7C2VGU1_9AQUI</name>
<dbReference type="EMBL" id="DSFP01000072">
    <property type="protein sequence ID" value="HEW46715.1"/>
    <property type="molecule type" value="Genomic_DNA"/>
</dbReference>
<keyword evidence="5" id="KW-0560">Oxidoreductase</keyword>
<sequence>MIKIYDTVVVGSGPGGFTSALILAKGGLKVALLEAEELGGTCLNRGCIPKEGLYRIAKEAYSLRKKGFEVKLDFERALKYVRTRINQIKANAEFLLKREGIDLIKGIGVLVDENTVKVGKNLYLRGEHVVLACGSKPKERHTSPEDVLTGKVLPRGKVLIEGSGASACELSFILSTFGYHVYLRVEGRLLKDYPVDEDMVEKLEEELELCGVKFVDSVIDADLHVKATGRVPNFCKESFPFLEFDQEGYVKVDECMRTNIKNIYAVGDITKPMGASHAIAKAKSACQSIMDLYSPYRPELVPIVICSALELGFVGSYEARHKKITKTLNANTKSFVNGRRGIISMYVDEEGRLSYFSIVGEEVSEALNLISFTMNNALWDDQLFRMPYTHPSLCEYFGDIALDYSVNRV</sequence>
<dbReference type="GO" id="GO:0050660">
    <property type="term" value="F:flavin adenine dinucleotide binding"/>
    <property type="evidence" value="ECO:0007669"/>
    <property type="project" value="TreeGrafter"/>
</dbReference>
<dbReference type="PROSITE" id="PS00076">
    <property type="entry name" value="PYRIDINE_REDOX_1"/>
    <property type="match status" value="1"/>
</dbReference>
<dbReference type="SUPFAM" id="SSF55424">
    <property type="entry name" value="FAD/NAD-linked reductases, dimerisation (C-terminal) domain"/>
    <property type="match status" value="1"/>
</dbReference>
<feature type="domain" description="FAD/NAD(P)-binding" evidence="8">
    <location>
        <begin position="5"/>
        <end position="215"/>
    </location>
</feature>
<evidence type="ECO:0000313" key="9">
    <source>
        <dbReference type="EMBL" id="HEW46715.1"/>
    </source>
</evidence>
<keyword evidence="4" id="KW-0274">FAD</keyword>
<feature type="domain" description="FAD/NAD(P)-binding" evidence="8">
    <location>
        <begin position="218"/>
        <end position="282"/>
    </location>
</feature>
<gene>
    <name evidence="9" type="ORF">ENO47_08685</name>
</gene>
<organism evidence="9">
    <name type="scientific">Hydrogenobacter sp</name>
    <dbReference type="NCBI Taxonomy" id="2152829"/>
    <lineage>
        <taxon>Bacteria</taxon>
        <taxon>Pseudomonadati</taxon>
        <taxon>Aquificota</taxon>
        <taxon>Aquificia</taxon>
        <taxon>Aquificales</taxon>
        <taxon>Aquificaceae</taxon>
        <taxon>Hydrogenobacter</taxon>
    </lineage>
</organism>
<dbReference type="Gene3D" id="3.50.50.60">
    <property type="entry name" value="FAD/NAD(P)-binding domain"/>
    <property type="match status" value="4"/>
</dbReference>
<dbReference type="InterPro" id="IPR036188">
    <property type="entry name" value="FAD/NAD-bd_sf"/>
</dbReference>
<keyword evidence="6" id="KW-1015">Disulfide bond</keyword>
<dbReference type="GO" id="GO:0004148">
    <property type="term" value="F:dihydrolipoyl dehydrogenase (NADH) activity"/>
    <property type="evidence" value="ECO:0007669"/>
    <property type="project" value="TreeGrafter"/>
</dbReference>
<proteinExistence type="inferred from homology"/>
<dbReference type="GO" id="GO:0006103">
    <property type="term" value="P:2-oxoglutarate metabolic process"/>
    <property type="evidence" value="ECO:0007669"/>
    <property type="project" value="TreeGrafter"/>
</dbReference>
<evidence type="ECO:0000256" key="7">
    <source>
        <dbReference type="ARBA" id="ARBA00023284"/>
    </source>
</evidence>
<dbReference type="SUPFAM" id="SSF51905">
    <property type="entry name" value="FAD/NAD(P)-binding domain"/>
    <property type="match status" value="1"/>
</dbReference>
<accession>A0A7C2VGU1</accession>
<dbReference type="InterPro" id="IPR016156">
    <property type="entry name" value="FAD/NAD-linked_Rdtase_dimer_sf"/>
</dbReference>
<evidence type="ECO:0000256" key="6">
    <source>
        <dbReference type="ARBA" id="ARBA00023157"/>
    </source>
</evidence>
<evidence type="ECO:0000259" key="8">
    <source>
        <dbReference type="Pfam" id="PF07992"/>
    </source>
</evidence>
<evidence type="ECO:0000256" key="3">
    <source>
        <dbReference type="ARBA" id="ARBA00022630"/>
    </source>
</evidence>
<dbReference type="InterPro" id="IPR050151">
    <property type="entry name" value="Class-I_Pyr_Nuc-Dis_Oxidored"/>
</dbReference>
<dbReference type="PRINTS" id="PR00368">
    <property type="entry name" value="FADPNR"/>
</dbReference>
<dbReference type="InterPro" id="IPR012999">
    <property type="entry name" value="Pyr_OxRdtase_I_AS"/>
</dbReference>
<dbReference type="Gene3D" id="3.30.390.30">
    <property type="match status" value="1"/>
</dbReference>
<dbReference type="Pfam" id="PF07992">
    <property type="entry name" value="Pyr_redox_2"/>
    <property type="match status" value="2"/>
</dbReference>
<comment type="caution">
    <text evidence="9">The sequence shown here is derived from an EMBL/GenBank/DDBJ whole genome shotgun (WGS) entry which is preliminary data.</text>
</comment>